<dbReference type="AlphaFoldDB" id="A0A1A8XPE7"/>
<feature type="transmembrane region" description="Helical" evidence="1">
    <location>
        <begin position="66"/>
        <end position="87"/>
    </location>
</feature>
<dbReference type="PANTHER" id="PTHR43773">
    <property type="entry name" value="MAGNESIUM TRANSPORTER MGTE"/>
    <property type="match status" value="1"/>
</dbReference>
<evidence type="ECO:0000256" key="1">
    <source>
        <dbReference type="SAM" id="Phobius"/>
    </source>
</evidence>
<reference evidence="3" key="1">
    <citation type="submission" date="2016-06" db="EMBL/GenBank/DDBJ databases">
        <authorList>
            <person name="McIlroy S.J."/>
            <person name="Karst S.M."/>
            <person name="Albertsen M."/>
        </authorList>
    </citation>
    <scope>NUCLEOTIDE SEQUENCE [LARGE SCALE GENOMIC DNA]</scope>
</reference>
<dbReference type="EMBL" id="FLQX01000102">
    <property type="protein sequence ID" value="SBT05808.1"/>
    <property type="molecule type" value="Genomic_DNA"/>
</dbReference>
<feature type="transmembrane region" description="Helical" evidence="1">
    <location>
        <begin position="27"/>
        <end position="46"/>
    </location>
</feature>
<organism evidence="2 3">
    <name type="scientific">Candidatus Accumulibacter aalborgensis</name>
    <dbReference type="NCBI Taxonomy" id="1860102"/>
    <lineage>
        <taxon>Bacteria</taxon>
        <taxon>Pseudomonadati</taxon>
        <taxon>Pseudomonadota</taxon>
        <taxon>Betaproteobacteria</taxon>
        <taxon>Candidatus Accumulibacter</taxon>
    </lineage>
</organism>
<keyword evidence="1" id="KW-0472">Membrane</keyword>
<protein>
    <submittedName>
        <fullName evidence="2">Uncharacterized protein</fullName>
    </submittedName>
</protein>
<evidence type="ECO:0000313" key="2">
    <source>
        <dbReference type="EMBL" id="SBT05808.1"/>
    </source>
</evidence>
<dbReference type="PANTHER" id="PTHR43773:SF1">
    <property type="entry name" value="MAGNESIUM TRANSPORTER MGTE"/>
    <property type="match status" value="1"/>
</dbReference>
<keyword evidence="3" id="KW-1185">Reference proteome</keyword>
<dbReference type="Proteomes" id="UP000199169">
    <property type="component" value="Unassembled WGS sequence"/>
</dbReference>
<dbReference type="GO" id="GO:0016020">
    <property type="term" value="C:membrane"/>
    <property type="evidence" value="ECO:0007669"/>
    <property type="project" value="InterPro"/>
</dbReference>
<dbReference type="SUPFAM" id="SSF161093">
    <property type="entry name" value="MgtE membrane domain-like"/>
    <property type="match status" value="1"/>
</dbReference>
<evidence type="ECO:0000313" key="3">
    <source>
        <dbReference type="Proteomes" id="UP000199169"/>
    </source>
</evidence>
<dbReference type="STRING" id="1860102.ACCAA_270067"/>
<sequence length="88" mass="9851">MRREGGLSQDEDIFAPVSAALRNRWKWLAINLFTAFIASRVIHGFRESITLLKLGRDPAFGSSMSITAWTDSGGFFIFLALATVFLLR</sequence>
<dbReference type="InterPro" id="IPR006669">
    <property type="entry name" value="MgtE_transporter"/>
</dbReference>
<keyword evidence="1" id="KW-1133">Transmembrane helix</keyword>
<proteinExistence type="predicted"/>
<accession>A0A1A8XPE7</accession>
<gene>
    <name evidence="2" type="ORF">ACCAA_270067</name>
</gene>
<dbReference type="GO" id="GO:0015095">
    <property type="term" value="F:magnesium ion transmembrane transporter activity"/>
    <property type="evidence" value="ECO:0007669"/>
    <property type="project" value="InterPro"/>
</dbReference>
<dbReference type="InterPro" id="IPR036739">
    <property type="entry name" value="SLC41_membr_dom_sf"/>
</dbReference>
<keyword evidence="1" id="KW-0812">Transmembrane</keyword>
<name>A0A1A8XPE7_9PROT</name>